<dbReference type="Proteomes" id="UP001194696">
    <property type="component" value="Unassembled WGS sequence"/>
</dbReference>
<evidence type="ECO:0000313" key="3">
    <source>
        <dbReference type="Proteomes" id="UP001194696"/>
    </source>
</evidence>
<comment type="caution">
    <text evidence="2">The sequence shown here is derived from an EMBL/GenBank/DDBJ whole genome shotgun (WGS) entry which is preliminary data.</text>
</comment>
<proteinExistence type="predicted"/>
<evidence type="ECO:0000313" key="2">
    <source>
        <dbReference type="EMBL" id="KAG0280641.1"/>
    </source>
</evidence>
<name>A0ABQ7JM61_9FUNG</name>
<dbReference type="EMBL" id="JAAAIM010001248">
    <property type="protein sequence ID" value="KAG0280641.1"/>
    <property type="molecule type" value="Genomic_DNA"/>
</dbReference>
<keyword evidence="3" id="KW-1185">Reference proteome</keyword>
<protein>
    <submittedName>
        <fullName evidence="2">Uncharacterized protein</fullName>
    </submittedName>
</protein>
<gene>
    <name evidence="2" type="ORF">BGZ96_001477</name>
</gene>
<reference evidence="2 3" key="1">
    <citation type="journal article" date="2020" name="Fungal Divers.">
        <title>Resolving the Mortierellaceae phylogeny through synthesis of multi-gene phylogenetics and phylogenomics.</title>
        <authorList>
            <person name="Vandepol N."/>
            <person name="Liber J."/>
            <person name="Desiro A."/>
            <person name="Na H."/>
            <person name="Kennedy M."/>
            <person name="Barry K."/>
            <person name="Grigoriev I.V."/>
            <person name="Miller A.N."/>
            <person name="O'Donnell K."/>
            <person name="Stajich J.E."/>
            <person name="Bonito G."/>
        </authorList>
    </citation>
    <scope>NUCLEOTIDE SEQUENCE [LARGE SCALE GENOMIC DNA]</scope>
    <source>
        <strain evidence="2 3">AD045</strain>
    </source>
</reference>
<organism evidence="2 3">
    <name type="scientific">Linnemannia gamsii</name>
    <dbReference type="NCBI Taxonomy" id="64522"/>
    <lineage>
        <taxon>Eukaryota</taxon>
        <taxon>Fungi</taxon>
        <taxon>Fungi incertae sedis</taxon>
        <taxon>Mucoromycota</taxon>
        <taxon>Mortierellomycotina</taxon>
        <taxon>Mortierellomycetes</taxon>
        <taxon>Mortierellales</taxon>
        <taxon>Mortierellaceae</taxon>
        <taxon>Linnemannia</taxon>
    </lineage>
</organism>
<feature type="compositionally biased region" description="Low complexity" evidence="1">
    <location>
        <begin position="13"/>
        <end position="28"/>
    </location>
</feature>
<sequence length="157" mass="16813">MSQVKTHRISLQPRSPSSSSSFSSVVPTTPRPRRININLPSPSVTAAAFLSPLTGESTLTEELVNQERARYTTLVSKSATSEALMKMPNVATKPTSSEDIDLLAVVSSPSSFSSLTDSTVACNLPRANPTLHSNMKLTIEAQQHQPPSSFASGYPIQ</sequence>
<feature type="region of interest" description="Disordered" evidence="1">
    <location>
        <begin position="1"/>
        <end position="36"/>
    </location>
</feature>
<feature type="non-terminal residue" evidence="2">
    <location>
        <position position="157"/>
    </location>
</feature>
<accession>A0ABQ7JM61</accession>
<evidence type="ECO:0000256" key="1">
    <source>
        <dbReference type="SAM" id="MobiDB-lite"/>
    </source>
</evidence>